<sequence>MTQKESRSHLYMIWSSMKRRCENPNMPNYKYYGAKGIKVCGEWHSFPKFKEWAKANGYVDGLSLDRIDSSRDYEPDNCQWMTLSDNATKSLERIVTVDGVEGNVRAWAKLLDCSPGNISYHIYGKGVPVEEFIRRRARYGKNQRVVRNPSERTVKAMRRLNRKLVELTESVGALQGELDFSEEQRLSESPVLEVTA</sequence>
<comment type="caution">
    <text evidence="2">The sequence shown here is derived from an EMBL/GenBank/DDBJ whole genome shotgun (WGS) entry which is preliminary data.</text>
</comment>
<dbReference type="Proteomes" id="UP000257074">
    <property type="component" value="Unassembled WGS sequence"/>
</dbReference>
<organism evidence="2 3">
    <name type="scientific">Bifidobacterium longum</name>
    <dbReference type="NCBI Taxonomy" id="216816"/>
    <lineage>
        <taxon>Bacteria</taxon>
        <taxon>Bacillati</taxon>
        <taxon>Actinomycetota</taxon>
        <taxon>Actinomycetes</taxon>
        <taxon>Bifidobacteriales</taxon>
        <taxon>Bifidobacteriaceae</taxon>
        <taxon>Bifidobacterium</taxon>
    </lineage>
</organism>
<protein>
    <submittedName>
        <fullName evidence="2">Uncharacterized protein</fullName>
    </submittedName>
</protein>
<reference evidence="2 3" key="1">
    <citation type="journal article" date="2017" name="Anaerobe">
        <title>Quantification, isolation and characterization of Bifidobacterium from the vaginal microbiomes of reproductive aged women.</title>
        <authorList>
            <person name="Freitas A.C."/>
            <person name="Hill J.E."/>
        </authorList>
    </citation>
    <scope>NUCLEOTIDE SEQUENCE [LARGE SCALE GENOMIC DNA]</scope>
    <source>
        <strain evidence="2 3">N6D05</strain>
    </source>
</reference>
<accession>A0A3D8TZP8</accession>
<evidence type="ECO:0000313" key="3">
    <source>
        <dbReference type="Proteomes" id="UP000257074"/>
    </source>
</evidence>
<gene>
    <name evidence="2" type="ORF">CE169_04525</name>
</gene>
<proteinExistence type="predicted"/>
<evidence type="ECO:0000256" key="1">
    <source>
        <dbReference type="SAM" id="Coils"/>
    </source>
</evidence>
<name>A0A3D8TZP8_BIFLN</name>
<dbReference type="AlphaFoldDB" id="A0A3D8TZP8"/>
<dbReference type="RefSeq" id="WP_115778619.1">
    <property type="nucleotide sequence ID" value="NZ_NJNR01000019.1"/>
</dbReference>
<evidence type="ECO:0000313" key="2">
    <source>
        <dbReference type="EMBL" id="RDX09058.1"/>
    </source>
</evidence>
<dbReference type="EMBL" id="NJNR01000019">
    <property type="protein sequence ID" value="RDX09058.1"/>
    <property type="molecule type" value="Genomic_DNA"/>
</dbReference>
<keyword evidence="1" id="KW-0175">Coiled coil</keyword>
<feature type="coiled-coil region" evidence="1">
    <location>
        <begin position="157"/>
        <end position="184"/>
    </location>
</feature>